<evidence type="ECO:0000313" key="3">
    <source>
        <dbReference type="Proteomes" id="UP000053593"/>
    </source>
</evidence>
<protein>
    <submittedName>
        <fullName evidence="2">Uncharacterized protein</fullName>
    </submittedName>
</protein>
<dbReference type="AlphaFoldDB" id="A0A0D0CPC7"/>
<evidence type="ECO:0000256" key="1">
    <source>
        <dbReference type="SAM" id="MobiDB-lite"/>
    </source>
</evidence>
<reference evidence="2 3" key="1">
    <citation type="submission" date="2014-04" db="EMBL/GenBank/DDBJ databases">
        <title>Evolutionary Origins and Diversification of the Mycorrhizal Mutualists.</title>
        <authorList>
            <consortium name="DOE Joint Genome Institute"/>
            <consortium name="Mycorrhizal Genomics Consortium"/>
            <person name="Kohler A."/>
            <person name="Kuo A."/>
            <person name="Nagy L.G."/>
            <person name="Floudas D."/>
            <person name="Copeland A."/>
            <person name="Barry K.W."/>
            <person name="Cichocki N."/>
            <person name="Veneault-Fourrey C."/>
            <person name="LaButti K."/>
            <person name="Lindquist E.A."/>
            <person name="Lipzen A."/>
            <person name="Lundell T."/>
            <person name="Morin E."/>
            <person name="Murat C."/>
            <person name="Riley R."/>
            <person name="Ohm R."/>
            <person name="Sun H."/>
            <person name="Tunlid A."/>
            <person name="Henrissat B."/>
            <person name="Grigoriev I.V."/>
            <person name="Hibbett D.S."/>
            <person name="Martin F."/>
        </authorList>
    </citation>
    <scope>NUCLEOTIDE SEQUENCE [LARGE SCALE GENOMIC DNA]</scope>
    <source>
        <strain evidence="2 3">FD-317 M1</strain>
    </source>
</reference>
<keyword evidence="3" id="KW-1185">Reference proteome</keyword>
<dbReference type="EMBL" id="KN834774">
    <property type="protein sequence ID" value="KIK60717.1"/>
    <property type="molecule type" value="Genomic_DNA"/>
</dbReference>
<accession>A0A0D0CPC7</accession>
<evidence type="ECO:0000313" key="2">
    <source>
        <dbReference type="EMBL" id="KIK60717.1"/>
    </source>
</evidence>
<dbReference type="HOGENOM" id="CLU_097769_0_0_1"/>
<organism evidence="2 3">
    <name type="scientific">Collybiopsis luxurians FD-317 M1</name>
    <dbReference type="NCBI Taxonomy" id="944289"/>
    <lineage>
        <taxon>Eukaryota</taxon>
        <taxon>Fungi</taxon>
        <taxon>Dikarya</taxon>
        <taxon>Basidiomycota</taxon>
        <taxon>Agaricomycotina</taxon>
        <taxon>Agaricomycetes</taxon>
        <taxon>Agaricomycetidae</taxon>
        <taxon>Agaricales</taxon>
        <taxon>Marasmiineae</taxon>
        <taxon>Omphalotaceae</taxon>
        <taxon>Collybiopsis</taxon>
        <taxon>Collybiopsis luxurians</taxon>
    </lineage>
</organism>
<sequence>MSRGTLPHQPPSASAAIGARQISRDTSDKENYLYTQRFLEHYAGSGNGLARLGARCLELNQTLRFCEPTTPWIIDTKYLQFDSIVTLPIDAAIKAHFCLETCLSPTPRKLRYEQMYFVVEFDENELRRVLTNVVELLESLRDTTLSSSINVTAEELADALENAIVVKLTEFTINERAVEMFCHSLRNRGQAFPRELRHI</sequence>
<feature type="region of interest" description="Disordered" evidence="1">
    <location>
        <begin position="1"/>
        <end position="20"/>
    </location>
</feature>
<proteinExistence type="predicted"/>
<name>A0A0D0CPC7_9AGAR</name>
<gene>
    <name evidence="2" type="ORF">GYMLUDRAFT_43553</name>
</gene>
<dbReference type="Proteomes" id="UP000053593">
    <property type="component" value="Unassembled WGS sequence"/>
</dbReference>
<dbReference type="OrthoDB" id="2863931at2759"/>